<evidence type="ECO:0008006" key="2">
    <source>
        <dbReference type="Google" id="ProtNLM"/>
    </source>
</evidence>
<comment type="caution">
    <text evidence="1">The sequence shown here is derived from an EMBL/GenBank/DDBJ whole genome shotgun (WGS) entry which is preliminary data.</text>
</comment>
<name>A0A0F9MJF5_9ZZZZ</name>
<dbReference type="Gene3D" id="3.40.50.300">
    <property type="entry name" value="P-loop containing nucleotide triphosphate hydrolases"/>
    <property type="match status" value="1"/>
</dbReference>
<dbReference type="InterPro" id="IPR027417">
    <property type="entry name" value="P-loop_NTPase"/>
</dbReference>
<sequence length="267" mass="29665">MKVISVNGTASNAGKTTVASYLLKSLSDSASKFDRQREQVVSERNGHVLQHTGKTSYKSAESKFDLLLYDKTWCALKITVRHEGSCPRHTGCDTCDSDYEPFKILTDDAIIKENGKDTDRFSRAGADKVVWLQTDSDVEKAGIEAALACFNKDDTIIVEGNSFLRVKDADVSILVASPSVKKVKRSTKLILDKIDLIAINVRTNHTSEQIEECREQLRVIARHSESAVGMSCKAPHFVINPFVEDGYSNQTFIDRIQEHLGPSLIKN</sequence>
<dbReference type="AlphaFoldDB" id="A0A0F9MJF5"/>
<evidence type="ECO:0000313" key="1">
    <source>
        <dbReference type="EMBL" id="KKM76900.1"/>
    </source>
</evidence>
<proteinExistence type="predicted"/>
<gene>
    <name evidence="1" type="ORF">LCGC14_1375500</name>
</gene>
<organism evidence="1">
    <name type="scientific">marine sediment metagenome</name>
    <dbReference type="NCBI Taxonomy" id="412755"/>
    <lineage>
        <taxon>unclassified sequences</taxon>
        <taxon>metagenomes</taxon>
        <taxon>ecological metagenomes</taxon>
    </lineage>
</organism>
<dbReference type="EMBL" id="LAZR01008729">
    <property type="protein sequence ID" value="KKM76900.1"/>
    <property type="molecule type" value="Genomic_DNA"/>
</dbReference>
<accession>A0A0F9MJF5</accession>
<protein>
    <recommendedName>
        <fullName evidence="2">CobQ/CobB/MinD/ParA nucleotide binding domain-containing protein</fullName>
    </recommendedName>
</protein>
<reference evidence="1" key="1">
    <citation type="journal article" date="2015" name="Nature">
        <title>Complex archaea that bridge the gap between prokaryotes and eukaryotes.</title>
        <authorList>
            <person name="Spang A."/>
            <person name="Saw J.H."/>
            <person name="Jorgensen S.L."/>
            <person name="Zaremba-Niedzwiedzka K."/>
            <person name="Martijn J."/>
            <person name="Lind A.E."/>
            <person name="van Eijk R."/>
            <person name="Schleper C."/>
            <person name="Guy L."/>
            <person name="Ettema T.J."/>
        </authorList>
    </citation>
    <scope>NUCLEOTIDE SEQUENCE</scope>
</reference>